<dbReference type="RefSeq" id="WP_338526504.1">
    <property type="nucleotide sequence ID" value="NZ_CP144470.1"/>
</dbReference>
<name>A0A0C2IKE1_9PSED</name>
<dbReference type="InterPro" id="IPR012902">
    <property type="entry name" value="N_methyl_site"/>
</dbReference>
<dbReference type="SUPFAM" id="SSF54523">
    <property type="entry name" value="Pili subunits"/>
    <property type="match status" value="1"/>
</dbReference>
<dbReference type="AlphaFoldDB" id="A0A0C2IKE1"/>
<keyword evidence="2" id="KW-0472">Membrane</keyword>
<dbReference type="InterPro" id="IPR000983">
    <property type="entry name" value="Bac_GSPG_pilin"/>
</dbReference>
<dbReference type="GO" id="GO:0043683">
    <property type="term" value="P:type IV pilus assembly"/>
    <property type="evidence" value="ECO:0007669"/>
    <property type="project" value="InterPro"/>
</dbReference>
<reference evidence="3 4" key="1">
    <citation type="submission" date="2015-01" db="EMBL/GenBank/DDBJ databases">
        <title>Complete genome of Pseudomonas batumici UCM B-321 producer of the batumin antibiotic with strong antistaphilococcal and potential anticancer activity.</title>
        <authorList>
            <person name="Klochko V.V."/>
            <person name="Zelena L.B."/>
            <person name="Elena K.A."/>
            <person name="Reva O.N."/>
        </authorList>
    </citation>
    <scope>NUCLEOTIDE SEQUENCE [LARGE SCALE GENOMIC DNA]</scope>
    <source>
        <strain evidence="3 4">UCM B-321</strain>
    </source>
</reference>
<evidence type="ECO:0000256" key="1">
    <source>
        <dbReference type="ARBA" id="ARBA00022481"/>
    </source>
</evidence>
<accession>A0A0C2IKE1</accession>
<evidence type="ECO:0000313" key="3">
    <source>
        <dbReference type="EMBL" id="KIH85357.1"/>
    </source>
</evidence>
<feature type="transmembrane region" description="Helical" evidence="2">
    <location>
        <begin position="12"/>
        <end position="35"/>
    </location>
</feature>
<keyword evidence="2" id="KW-0812">Transmembrane</keyword>
<evidence type="ECO:0000313" key="4">
    <source>
        <dbReference type="Proteomes" id="UP000031535"/>
    </source>
</evidence>
<proteinExistence type="predicted"/>
<dbReference type="PANTHER" id="PTHR30093:SF47">
    <property type="entry name" value="TYPE IV PILUS NON-CORE MINOR PILIN PILE"/>
    <property type="match status" value="1"/>
</dbReference>
<sequence length="153" mass="16029">MPMNNTRTQPGFTLIELMITVAIVAILAAIALPAYNSYVTKSNIKAAQADLVALSLNLENYYQKQLAYPVSTASGTTSIQCALIGNPSPCTSPSSGWQPSQSSTFGYSINSTATTYTVTATGTSGNVNGCVITLDQGNNRSIASCSPYNGSWL</sequence>
<dbReference type="STRING" id="226910.UCMB321_0826"/>
<organism evidence="3 4">
    <name type="scientific">Pseudomonas batumici</name>
    <dbReference type="NCBI Taxonomy" id="226910"/>
    <lineage>
        <taxon>Bacteria</taxon>
        <taxon>Pseudomonadati</taxon>
        <taxon>Pseudomonadota</taxon>
        <taxon>Gammaproteobacteria</taxon>
        <taxon>Pseudomonadales</taxon>
        <taxon>Pseudomonadaceae</taxon>
        <taxon>Pseudomonas</taxon>
    </lineage>
</organism>
<dbReference type="GO" id="GO:0015628">
    <property type="term" value="P:protein secretion by the type II secretion system"/>
    <property type="evidence" value="ECO:0007669"/>
    <property type="project" value="InterPro"/>
</dbReference>
<dbReference type="NCBIfam" id="TIGR02532">
    <property type="entry name" value="IV_pilin_GFxxxE"/>
    <property type="match status" value="1"/>
</dbReference>
<dbReference type="Proteomes" id="UP000031535">
    <property type="component" value="Unassembled WGS sequence"/>
</dbReference>
<dbReference type="InterPro" id="IPR045584">
    <property type="entry name" value="Pilin-like"/>
</dbReference>
<dbReference type="InterPro" id="IPR031982">
    <property type="entry name" value="PilE-like"/>
</dbReference>
<dbReference type="GO" id="GO:0015627">
    <property type="term" value="C:type II protein secretion system complex"/>
    <property type="evidence" value="ECO:0007669"/>
    <property type="project" value="InterPro"/>
</dbReference>
<keyword evidence="2" id="KW-1133">Transmembrane helix</keyword>
<dbReference type="Pfam" id="PF16732">
    <property type="entry name" value="ComP_DUS"/>
    <property type="match status" value="1"/>
</dbReference>
<evidence type="ECO:0000256" key="2">
    <source>
        <dbReference type="SAM" id="Phobius"/>
    </source>
</evidence>
<dbReference type="PATRIC" id="fig|226910.6.peg.819"/>
<dbReference type="Gene3D" id="3.30.700.10">
    <property type="entry name" value="Glycoprotein, Type 4 Pilin"/>
    <property type="match status" value="1"/>
</dbReference>
<keyword evidence="1" id="KW-0488">Methylation</keyword>
<dbReference type="Pfam" id="PF07963">
    <property type="entry name" value="N_methyl"/>
    <property type="match status" value="1"/>
</dbReference>
<dbReference type="PRINTS" id="PR00813">
    <property type="entry name" value="BCTERIALGSPG"/>
</dbReference>
<dbReference type="EMBL" id="JXDG01000008">
    <property type="protein sequence ID" value="KIH85357.1"/>
    <property type="molecule type" value="Genomic_DNA"/>
</dbReference>
<gene>
    <name evidence="3" type="ORF">UCMB321_0826</name>
</gene>
<evidence type="ECO:0008006" key="5">
    <source>
        <dbReference type="Google" id="ProtNLM"/>
    </source>
</evidence>
<protein>
    <recommendedName>
        <fullName evidence="5">Type IV pilus biogenesis protein PilE</fullName>
    </recommendedName>
</protein>
<comment type="caution">
    <text evidence="3">The sequence shown here is derived from an EMBL/GenBank/DDBJ whole genome shotgun (WGS) entry which is preliminary data.</text>
</comment>
<dbReference type="PANTHER" id="PTHR30093">
    <property type="entry name" value="GENERAL SECRETION PATHWAY PROTEIN G"/>
    <property type="match status" value="1"/>
</dbReference>
<keyword evidence="4" id="KW-1185">Reference proteome</keyword>